<evidence type="ECO:0000313" key="1">
    <source>
        <dbReference type="EMBL" id="EFA80101.1"/>
    </source>
</evidence>
<dbReference type="FunCoup" id="D3BDX0">
    <property type="interactions" value="43"/>
</dbReference>
<sequence length="527" mass="60623">MSHSDNKIATDNYQFINLSFLLLNKIINNLDQILDIISFSLVCKRWFDNRDKYLCFNNETLMNSRDIKVDKHFTLNSYKELFQRSFDQNINRKHLLVLITPDDEILDYIRFLKQSKPYTVEIVQTNELNDEIIQRKCYANVNNLSLANFSRFRNNIKLPSNIKEIISIFEFNESFLPLELESLQCSINNTINISLLPRTLKVLKISGYGTRGIDVRSLPPNLEEFESCVVGLFDKTITGNDTHQMPSTLKRVSLLSDDLPSIKRLTSIHTLLINVSITGFIRIGDIPESVTDLSLTNYSMPLNICREMLPSNIKHISIIGKFSFRAQISSDYRYTFSTLQHLETLDLSRVSLSNNDKIGPLPTSLINISLPSTPNFKYDELISSCNQLPNLKFVDYGSFNNDNDQRLNNTSIKSIKLNRSTKLTDQSIPTSVEIIDFNDYRLKVEQNIWPPSISSISIDTAFIDANDNLMNIPSSIKNITITNEQFTFNIRRLDQQFILLFGNNLLNINSAILNINCLTNYLKKYNK</sequence>
<keyword evidence="2" id="KW-1185">Reference proteome</keyword>
<organism evidence="1 2">
    <name type="scientific">Heterostelium pallidum (strain ATCC 26659 / Pp 5 / PN500)</name>
    <name type="common">Cellular slime mold</name>
    <name type="synonym">Polysphondylium pallidum</name>
    <dbReference type="NCBI Taxonomy" id="670386"/>
    <lineage>
        <taxon>Eukaryota</taxon>
        <taxon>Amoebozoa</taxon>
        <taxon>Evosea</taxon>
        <taxon>Eumycetozoa</taxon>
        <taxon>Dictyostelia</taxon>
        <taxon>Acytosteliales</taxon>
        <taxon>Acytosteliaceae</taxon>
        <taxon>Heterostelium</taxon>
    </lineage>
</organism>
<dbReference type="Proteomes" id="UP000001396">
    <property type="component" value="Unassembled WGS sequence"/>
</dbReference>
<proteinExistence type="predicted"/>
<accession>D3BDX0</accession>
<name>D3BDX0_HETP5</name>
<dbReference type="RefSeq" id="XP_020432221.1">
    <property type="nucleotide sequence ID" value="XM_020577773.1"/>
</dbReference>
<dbReference type="InParanoid" id="D3BDX0"/>
<protein>
    <submittedName>
        <fullName evidence="1">Uncharacterized protein</fullName>
    </submittedName>
</protein>
<reference evidence="1 2" key="1">
    <citation type="journal article" date="2011" name="Genome Res.">
        <title>Phylogeny-wide analysis of social amoeba genomes highlights ancient origins for complex intercellular communication.</title>
        <authorList>
            <person name="Heidel A.J."/>
            <person name="Lawal H.M."/>
            <person name="Felder M."/>
            <person name="Schilde C."/>
            <person name="Helps N.R."/>
            <person name="Tunggal B."/>
            <person name="Rivero F."/>
            <person name="John U."/>
            <person name="Schleicher M."/>
            <person name="Eichinger L."/>
            <person name="Platzer M."/>
            <person name="Noegel A.A."/>
            <person name="Schaap P."/>
            <person name="Gloeckner G."/>
        </authorList>
    </citation>
    <scope>NUCLEOTIDE SEQUENCE [LARGE SCALE GENOMIC DNA]</scope>
    <source>
        <strain evidence="2">ATCC 26659 / Pp 5 / PN500</strain>
    </source>
</reference>
<comment type="caution">
    <text evidence="1">The sequence shown here is derived from an EMBL/GenBank/DDBJ whole genome shotgun (WGS) entry which is preliminary data.</text>
</comment>
<dbReference type="AlphaFoldDB" id="D3BDX0"/>
<evidence type="ECO:0000313" key="2">
    <source>
        <dbReference type="Proteomes" id="UP000001396"/>
    </source>
</evidence>
<gene>
    <name evidence="1" type="ORF">PPL_06923</name>
</gene>
<dbReference type="EMBL" id="ADBJ01000031">
    <property type="protein sequence ID" value="EFA80101.1"/>
    <property type="molecule type" value="Genomic_DNA"/>
</dbReference>
<dbReference type="GeneID" id="31362404"/>